<dbReference type="InterPro" id="IPR034457">
    <property type="entry name" value="Organic_radical-activating"/>
</dbReference>
<dbReference type="AlphaFoldDB" id="E6MIX2"/>
<evidence type="ECO:0000256" key="7">
    <source>
        <dbReference type="ARBA" id="ARBA00047365"/>
    </source>
</evidence>
<dbReference type="Pfam" id="PF04055">
    <property type="entry name" value="Radical_SAM"/>
    <property type="match status" value="1"/>
</dbReference>
<keyword evidence="3" id="KW-0949">S-adenosyl-L-methionine</keyword>
<dbReference type="InterPro" id="IPR007197">
    <property type="entry name" value="rSAM"/>
</dbReference>
<dbReference type="STRING" id="887929.HMP0721_1957"/>
<comment type="caution">
    <text evidence="10">The sequence shown here is derived from an EMBL/GenBank/DDBJ whole genome shotgun (WGS) entry which is preliminary data.</text>
</comment>
<dbReference type="EMBL" id="AEQN01000024">
    <property type="protein sequence ID" value="EFV00997.1"/>
    <property type="molecule type" value="Genomic_DNA"/>
</dbReference>
<evidence type="ECO:0000256" key="6">
    <source>
        <dbReference type="ARBA" id="ARBA00023014"/>
    </source>
</evidence>
<comment type="cofactor">
    <cofactor evidence="1">
        <name>[4Fe-4S] cluster</name>
        <dbReference type="ChEBI" id="CHEBI:49883"/>
    </cofactor>
</comment>
<evidence type="ECO:0000259" key="8">
    <source>
        <dbReference type="PROSITE" id="PS51379"/>
    </source>
</evidence>
<dbReference type="Pfam" id="PF12798">
    <property type="entry name" value="Fer4_3"/>
    <property type="match status" value="1"/>
</dbReference>
<keyword evidence="4" id="KW-0479">Metal-binding</keyword>
<comment type="catalytic activity">
    <reaction evidence="7">
        <text>glycyl-[protein] + reduced [flavodoxin] + S-adenosyl-L-methionine = glycin-2-yl radical-[protein] + semiquinone [flavodoxin] + 5'-deoxyadenosine + L-methionine + H(+)</text>
        <dbReference type="Rhea" id="RHEA:61976"/>
        <dbReference type="Rhea" id="RHEA-COMP:10622"/>
        <dbReference type="Rhea" id="RHEA-COMP:14480"/>
        <dbReference type="Rhea" id="RHEA-COMP:15993"/>
        <dbReference type="Rhea" id="RHEA-COMP:15994"/>
        <dbReference type="ChEBI" id="CHEBI:15378"/>
        <dbReference type="ChEBI" id="CHEBI:17319"/>
        <dbReference type="ChEBI" id="CHEBI:29947"/>
        <dbReference type="ChEBI" id="CHEBI:32722"/>
        <dbReference type="ChEBI" id="CHEBI:57618"/>
        <dbReference type="ChEBI" id="CHEBI:57844"/>
        <dbReference type="ChEBI" id="CHEBI:59789"/>
        <dbReference type="ChEBI" id="CHEBI:140311"/>
    </reaction>
</comment>
<name>E6MIX2_9FIRM</name>
<evidence type="ECO:0000256" key="2">
    <source>
        <dbReference type="ARBA" id="ARBA00022485"/>
    </source>
</evidence>
<dbReference type="SUPFAM" id="SSF102114">
    <property type="entry name" value="Radical SAM enzymes"/>
    <property type="match status" value="1"/>
</dbReference>
<dbReference type="GO" id="GO:0051539">
    <property type="term" value="F:4 iron, 4 sulfur cluster binding"/>
    <property type="evidence" value="ECO:0007669"/>
    <property type="project" value="UniProtKB-KW"/>
</dbReference>
<keyword evidence="5" id="KW-0408">Iron</keyword>
<reference evidence="10 11" key="1">
    <citation type="submission" date="2010-12" db="EMBL/GenBank/DDBJ databases">
        <authorList>
            <person name="Muzny D."/>
            <person name="Qin X."/>
            <person name="Deng J."/>
            <person name="Jiang H."/>
            <person name="Liu Y."/>
            <person name="Qu J."/>
            <person name="Song X.-Z."/>
            <person name="Zhang L."/>
            <person name="Thornton R."/>
            <person name="Coyle M."/>
            <person name="Francisco L."/>
            <person name="Jackson L."/>
            <person name="Javaid M."/>
            <person name="Korchina V."/>
            <person name="Kovar C."/>
            <person name="Mata R."/>
            <person name="Mathew T."/>
            <person name="Ngo R."/>
            <person name="Nguyen L."/>
            <person name="Nguyen N."/>
            <person name="Okwuonu G."/>
            <person name="Ongeri F."/>
            <person name="Pham C."/>
            <person name="Simmons D."/>
            <person name="Wilczek-Boney K."/>
            <person name="Hale W."/>
            <person name="Jakkamsetti A."/>
            <person name="Pham P."/>
            <person name="Ruth R."/>
            <person name="San Lucas F."/>
            <person name="Warren J."/>
            <person name="Zhang J."/>
            <person name="Zhao Z."/>
            <person name="Zhou C."/>
            <person name="Zhu D."/>
            <person name="Lee S."/>
            <person name="Bess C."/>
            <person name="Blankenburg K."/>
            <person name="Forbes L."/>
            <person name="Fu Q."/>
            <person name="Gubbala S."/>
            <person name="Hirani K."/>
            <person name="Jayaseelan J.C."/>
            <person name="Lara F."/>
            <person name="Munidasa M."/>
            <person name="Palculict T."/>
            <person name="Patil S."/>
            <person name="Pu L.-L."/>
            <person name="Saada N."/>
            <person name="Tang L."/>
            <person name="Weissenberger G."/>
            <person name="Zhu Y."/>
            <person name="Hemphill L."/>
            <person name="Shang Y."/>
            <person name="Youmans B."/>
            <person name="Ayvaz T."/>
            <person name="Ross M."/>
            <person name="Santibanez J."/>
            <person name="Aqrawi P."/>
            <person name="Gross S."/>
            <person name="Joshi V."/>
            <person name="Fowler G."/>
            <person name="Nazareth L."/>
            <person name="Reid J."/>
            <person name="Worley K."/>
            <person name="Petrosino J."/>
            <person name="Highlander S."/>
            <person name="Gibbs R."/>
        </authorList>
    </citation>
    <scope>NUCLEOTIDE SEQUENCE [LARGE SCALE GENOMIC DNA]</scope>
    <source>
        <strain evidence="10 11">ATCC 23263</strain>
    </source>
</reference>
<dbReference type="PROSITE" id="PS51918">
    <property type="entry name" value="RADICAL_SAM"/>
    <property type="match status" value="1"/>
</dbReference>
<sequence>MVSCIHCGSCLKVCPEPGALSPENPAFVDYQKCTGCGECVAVCPAGALAQKGKKMTVQQVIREVKKDAAYYRRTGGGITISGGEPLMQYRFTAEILKAGQAQGWNTAIETTGYTYEEAALDAVLPYLDLALMDAKAPNDELHKKFTGVSNEVIKKNARRIAKEAGNTIIRVPTIPGVNASAETIREIADFAKDLGVKEVHLLPYHKLGENKYHLMGLEYKMPEDTKTPNREEMAAFKKVVESAGLACKIGG</sequence>
<dbReference type="SUPFAM" id="SSF54862">
    <property type="entry name" value="4Fe-4S ferredoxins"/>
    <property type="match status" value="1"/>
</dbReference>
<evidence type="ECO:0000256" key="5">
    <source>
        <dbReference type="ARBA" id="ARBA00023004"/>
    </source>
</evidence>
<keyword evidence="2" id="KW-0004">4Fe-4S</keyword>
<evidence type="ECO:0000256" key="4">
    <source>
        <dbReference type="ARBA" id="ARBA00022723"/>
    </source>
</evidence>
<feature type="domain" description="Radical SAM core" evidence="9">
    <location>
        <begin position="20"/>
        <end position="246"/>
    </location>
</feature>
<evidence type="ECO:0000256" key="3">
    <source>
        <dbReference type="ARBA" id="ARBA00022691"/>
    </source>
</evidence>
<keyword evidence="6" id="KW-0411">Iron-sulfur</keyword>
<dbReference type="PIRSF" id="PIRSF000371">
    <property type="entry name" value="PFL_act_enz"/>
    <property type="match status" value="1"/>
</dbReference>
<dbReference type="eggNOG" id="COG1180">
    <property type="taxonomic scope" value="Bacteria"/>
</dbReference>
<dbReference type="InterPro" id="IPR017900">
    <property type="entry name" value="4Fe4S_Fe_S_CS"/>
</dbReference>
<dbReference type="HOGENOM" id="CLU_058969_0_0_9"/>
<accession>E6MIX2</accession>
<gene>
    <name evidence="10" type="ORF">HMP0721_1957</name>
</gene>
<dbReference type="GO" id="GO:0046872">
    <property type="term" value="F:metal ion binding"/>
    <property type="evidence" value="ECO:0007669"/>
    <property type="project" value="UniProtKB-KW"/>
</dbReference>
<dbReference type="InterPro" id="IPR017896">
    <property type="entry name" value="4Fe4S_Fe-S-bd"/>
</dbReference>
<dbReference type="NCBIfam" id="TIGR02494">
    <property type="entry name" value="PFLE_PFLC"/>
    <property type="match status" value="1"/>
</dbReference>
<dbReference type="InterPro" id="IPR058240">
    <property type="entry name" value="rSAM_sf"/>
</dbReference>
<dbReference type="Gene3D" id="3.80.30.10">
    <property type="entry name" value="pyruvate-formate lyase- activating enzyme"/>
    <property type="match status" value="1"/>
</dbReference>
<dbReference type="PANTHER" id="PTHR30352">
    <property type="entry name" value="PYRUVATE FORMATE-LYASE-ACTIVATING ENZYME"/>
    <property type="match status" value="1"/>
</dbReference>
<dbReference type="PROSITE" id="PS51379">
    <property type="entry name" value="4FE4S_FER_2"/>
    <property type="match status" value="2"/>
</dbReference>
<dbReference type="PROSITE" id="PS00198">
    <property type="entry name" value="4FE4S_FER_1"/>
    <property type="match status" value="1"/>
</dbReference>
<evidence type="ECO:0000259" key="9">
    <source>
        <dbReference type="PROSITE" id="PS51918"/>
    </source>
</evidence>
<feature type="domain" description="4Fe-4S ferredoxin-type" evidence="8">
    <location>
        <begin position="24"/>
        <end position="53"/>
    </location>
</feature>
<dbReference type="Gene3D" id="3.30.70.20">
    <property type="match status" value="1"/>
</dbReference>
<dbReference type="EC" id="1.97.1.-" evidence="10"/>
<keyword evidence="10" id="KW-0560">Oxidoreductase</keyword>
<dbReference type="PANTHER" id="PTHR30352:SF4">
    <property type="entry name" value="PYRUVATE FORMATE-LYASE 2-ACTIVATING ENZYME"/>
    <property type="match status" value="1"/>
</dbReference>
<evidence type="ECO:0000256" key="1">
    <source>
        <dbReference type="ARBA" id="ARBA00001966"/>
    </source>
</evidence>
<evidence type="ECO:0000313" key="11">
    <source>
        <dbReference type="Proteomes" id="UP000004754"/>
    </source>
</evidence>
<protein>
    <submittedName>
        <fullName evidence="10">Glycyl-radical enzyme activating protein family protein</fullName>
        <ecNumber evidence="10">1.97.1.-</ecNumber>
    </submittedName>
</protein>
<evidence type="ECO:0000313" key="10">
    <source>
        <dbReference type="EMBL" id="EFV00997.1"/>
    </source>
</evidence>
<dbReference type="GO" id="GO:0016491">
    <property type="term" value="F:oxidoreductase activity"/>
    <property type="evidence" value="ECO:0007669"/>
    <property type="project" value="UniProtKB-KW"/>
</dbReference>
<organism evidence="10 11">
    <name type="scientific">Pseudoramibacter alactolyticus ATCC 23263</name>
    <dbReference type="NCBI Taxonomy" id="887929"/>
    <lineage>
        <taxon>Bacteria</taxon>
        <taxon>Bacillati</taxon>
        <taxon>Bacillota</taxon>
        <taxon>Clostridia</taxon>
        <taxon>Eubacteriales</taxon>
        <taxon>Eubacteriaceae</taxon>
        <taxon>Pseudoramibacter</taxon>
    </lineage>
</organism>
<dbReference type="InterPro" id="IPR012839">
    <property type="entry name" value="Organic_radical_activase"/>
</dbReference>
<feature type="domain" description="4Fe-4S ferredoxin-type" evidence="8">
    <location>
        <begin position="1"/>
        <end position="23"/>
    </location>
</feature>
<keyword evidence="11" id="KW-1185">Reference proteome</keyword>
<proteinExistence type="predicted"/>
<dbReference type="Proteomes" id="UP000004754">
    <property type="component" value="Unassembled WGS sequence"/>
</dbReference>